<dbReference type="RefSeq" id="WP_188732777.1">
    <property type="nucleotide sequence ID" value="NZ_BMLW01000001.1"/>
</dbReference>
<sequence length="158" mass="18582">MDLFEDLMEECFTNNIEVYIRRMKNKGLYGDNIIWLSNSLSTTVEKVSILAEELGHYHTSAGDILNQTKIDNRKQELKARSWAHKRVFPLSKIIEAHKLNLRNKYELADYLNVTEEFVEASLKRYQDKFGLFVDIDGYTIFFDPLEVVEISDQKNFYS</sequence>
<comment type="caution">
    <text evidence="2">The sequence shown here is derived from an EMBL/GenBank/DDBJ whole genome shotgun (WGS) entry which is preliminary data.</text>
</comment>
<accession>A0ABQ2NQL3</accession>
<evidence type="ECO:0000313" key="2">
    <source>
        <dbReference type="EMBL" id="GGP07356.1"/>
    </source>
</evidence>
<dbReference type="Pfam" id="PF06114">
    <property type="entry name" value="Peptidase_M78"/>
    <property type="match status" value="1"/>
</dbReference>
<reference evidence="3" key="1">
    <citation type="journal article" date="2019" name="Int. J. Syst. Evol. Microbiol.">
        <title>The Global Catalogue of Microorganisms (GCM) 10K type strain sequencing project: providing services to taxonomists for standard genome sequencing and annotation.</title>
        <authorList>
            <consortium name="The Broad Institute Genomics Platform"/>
            <consortium name="The Broad Institute Genome Sequencing Center for Infectious Disease"/>
            <person name="Wu L."/>
            <person name="Ma J."/>
        </authorList>
    </citation>
    <scope>NUCLEOTIDE SEQUENCE [LARGE SCALE GENOMIC DNA]</scope>
    <source>
        <strain evidence="3">CGMCC 1.7693</strain>
    </source>
</reference>
<gene>
    <name evidence="2" type="ORF">GCM10011346_03020</name>
</gene>
<evidence type="ECO:0000259" key="1">
    <source>
        <dbReference type="Pfam" id="PF06114"/>
    </source>
</evidence>
<protein>
    <recommendedName>
        <fullName evidence="1">IrrE N-terminal-like domain-containing protein</fullName>
    </recommendedName>
</protein>
<feature type="domain" description="IrrE N-terminal-like" evidence="1">
    <location>
        <begin position="28"/>
        <end position="122"/>
    </location>
</feature>
<dbReference type="EMBL" id="BMLW01000001">
    <property type="protein sequence ID" value="GGP07356.1"/>
    <property type="molecule type" value="Genomic_DNA"/>
</dbReference>
<dbReference type="Proteomes" id="UP000641206">
    <property type="component" value="Unassembled WGS sequence"/>
</dbReference>
<organism evidence="2 3">
    <name type="scientific">Oceanobacillus neutriphilus</name>
    <dbReference type="NCBI Taxonomy" id="531815"/>
    <lineage>
        <taxon>Bacteria</taxon>
        <taxon>Bacillati</taxon>
        <taxon>Bacillota</taxon>
        <taxon>Bacilli</taxon>
        <taxon>Bacillales</taxon>
        <taxon>Bacillaceae</taxon>
        <taxon>Oceanobacillus</taxon>
    </lineage>
</organism>
<dbReference type="InterPro" id="IPR010359">
    <property type="entry name" value="IrrE_HExxH"/>
</dbReference>
<proteinExistence type="predicted"/>
<keyword evidence="3" id="KW-1185">Reference proteome</keyword>
<evidence type="ECO:0000313" key="3">
    <source>
        <dbReference type="Proteomes" id="UP000641206"/>
    </source>
</evidence>
<name>A0ABQ2NQL3_9BACI</name>